<keyword evidence="3" id="KW-0472">Membrane</keyword>
<dbReference type="RefSeq" id="WP_147628059.1">
    <property type="nucleotide sequence ID" value="NZ_CP042807.1"/>
</dbReference>
<dbReference type="Gene3D" id="3.30.700.10">
    <property type="entry name" value="Glycoprotein, Type 4 Pilin"/>
    <property type="match status" value="1"/>
</dbReference>
<dbReference type="Proteomes" id="UP000321807">
    <property type="component" value="Chromosome"/>
</dbReference>
<dbReference type="InterPro" id="IPR025640">
    <property type="entry name" value="GYF_2"/>
</dbReference>
<feature type="transmembrane region" description="Helical" evidence="3">
    <location>
        <begin position="176"/>
        <end position="200"/>
    </location>
</feature>
<dbReference type="GO" id="GO:0009289">
    <property type="term" value="C:pilus"/>
    <property type="evidence" value="ECO:0007669"/>
    <property type="project" value="InterPro"/>
</dbReference>
<sequence>MTTTNQTWIGQNGKQYGPYGEAQIRQWLKEGKLAPDAVAWRDGMADWVPIAQLFPAPAADQPPPPPAPPAPPPFASSYANTTTGVFSARTDDYSSATNNTDIPTPPSLHWALIWLFAILTFGIFGLVWPFIQANWVRKIDSRSNAMLLLGLATGCLVVGYPMYFASLASLTHGGGGTISVAGLLLLASWVLYLVAFFSMAGSMRDKLASRELPLEIGGVTLFFFTMYYLQGQLSWVARWKRTGQVTPRAPKGVFWALFCIVPFVIAILAAITIPAYQGYINRAEISQGAALASGAKVAVAEYYNNHGELPANNAAAGLAEGTSISGKYVSGVSITDGRIMVTYRTLAASRSIRDKVLVLTPQVDQGSITWSCGDSTIPYRELPRSCRQ</sequence>
<dbReference type="Pfam" id="PF00114">
    <property type="entry name" value="Pilin"/>
    <property type="match status" value="1"/>
</dbReference>
<dbReference type="AlphaFoldDB" id="A0A5B9E0B8"/>
<evidence type="ECO:0000313" key="6">
    <source>
        <dbReference type="Proteomes" id="UP000321807"/>
    </source>
</evidence>
<dbReference type="SUPFAM" id="SSF55277">
    <property type="entry name" value="GYF domain"/>
    <property type="match status" value="1"/>
</dbReference>
<dbReference type="InterPro" id="IPR001082">
    <property type="entry name" value="Pilin"/>
</dbReference>
<evidence type="ECO:0000256" key="1">
    <source>
        <dbReference type="ARBA" id="ARBA00005233"/>
    </source>
</evidence>
<evidence type="ECO:0000256" key="3">
    <source>
        <dbReference type="SAM" id="Phobius"/>
    </source>
</evidence>
<protein>
    <submittedName>
        <fullName evidence="5">DUF4339 domain-containing protein</fullName>
    </submittedName>
</protein>
<feature type="transmembrane region" description="Helical" evidence="3">
    <location>
        <begin position="108"/>
        <end position="131"/>
    </location>
</feature>
<evidence type="ECO:0000259" key="4">
    <source>
        <dbReference type="Pfam" id="PF14237"/>
    </source>
</evidence>
<dbReference type="InterPro" id="IPR035445">
    <property type="entry name" value="GYF-like_dom_sf"/>
</dbReference>
<evidence type="ECO:0000256" key="2">
    <source>
        <dbReference type="SAM" id="MobiDB-lite"/>
    </source>
</evidence>
<dbReference type="Pfam" id="PF14237">
    <property type="entry name" value="GYF_2"/>
    <property type="match status" value="1"/>
</dbReference>
<dbReference type="KEGG" id="rgl:CS053_15500"/>
<feature type="transmembrane region" description="Helical" evidence="3">
    <location>
        <begin position="253"/>
        <end position="276"/>
    </location>
</feature>
<feature type="transmembrane region" description="Helical" evidence="3">
    <location>
        <begin position="143"/>
        <end position="164"/>
    </location>
</feature>
<feature type="transmembrane region" description="Helical" evidence="3">
    <location>
        <begin position="212"/>
        <end position="229"/>
    </location>
</feature>
<feature type="region of interest" description="Disordered" evidence="2">
    <location>
        <begin position="55"/>
        <end position="74"/>
    </location>
</feature>
<dbReference type="InterPro" id="IPR045584">
    <property type="entry name" value="Pilin-like"/>
</dbReference>
<keyword evidence="3" id="KW-1133">Transmembrane helix</keyword>
<dbReference type="EMBL" id="CP042807">
    <property type="protein sequence ID" value="QEE25753.1"/>
    <property type="molecule type" value="Genomic_DNA"/>
</dbReference>
<evidence type="ECO:0000313" key="5">
    <source>
        <dbReference type="EMBL" id="QEE25753.1"/>
    </source>
</evidence>
<dbReference type="SUPFAM" id="SSF54523">
    <property type="entry name" value="Pili subunits"/>
    <property type="match status" value="1"/>
</dbReference>
<reference evidence="5 6" key="1">
    <citation type="submission" date="2019-08" db="EMBL/GenBank/DDBJ databases">
        <title>Complete genome sequence of Rhodanobacter glycinis strain T01E-68 isolated from tomato root.</title>
        <authorList>
            <person name="Weon H.-Y."/>
            <person name="Lee S.A."/>
        </authorList>
    </citation>
    <scope>NUCLEOTIDE SEQUENCE [LARGE SCALE GENOMIC DNA]</scope>
    <source>
        <strain evidence="5 6">T01E-68</strain>
    </source>
</reference>
<keyword evidence="3" id="KW-0812">Transmembrane</keyword>
<feature type="domain" description="GYF" evidence="4">
    <location>
        <begin position="9"/>
        <end position="52"/>
    </location>
</feature>
<comment type="similarity">
    <text evidence="1">Belongs to the N-Me-Phe pilin family.</text>
</comment>
<feature type="compositionally biased region" description="Pro residues" evidence="2">
    <location>
        <begin position="60"/>
        <end position="74"/>
    </location>
</feature>
<dbReference type="GO" id="GO:0007155">
    <property type="term" value="P:cell adhesion"/>
    <property type="evidence" value="ECO:0007669"/>
    <property type="project" value="InterPro"/>
</dbReference>
<proteinExistence type="inferred from homology"/>
<gene>
    <name evidence="5" type="ORF">CS053_15500</name>
</gene>
<organism evidence="5 6">
    <name type="scientific">Rhodanobacter glycinis</name>
    <dbReference type="NCBI Taxonomy" id="582702"/>
    <lineage>
        <taxon>Bacteria</taxon>
        <taxon>Pseudomonadati</taxon>
        <taxon>Pseudomonadota</taxon>
        <taxon>Gammaproteobacteria</taxon>
        <taxon>Lysobacterales</taxon>
        <taxon>Rhodanobacteraceae</taxon>
        <taxon>Rhodanobacter</taxon>
    </lineage>
</organism>
<name>A0A5B9E0B8_9GAMM</name>
<accession>A0A5B9E0B8</accession>